<evidence type="ECO:0000313" key="2">
    <source>
        <dbReference type="EMBL" id="EGG06933.1"/>
    </source>
</evidence>
<evidence type="ECO:0000256" key="1">
    <source>
        <dbReference type="SAM" id="MobiDB-lite"/>
    </source>
</evidence>
<dbReference type="STRING" id="747676.F4RL36"/>
<keyword evidence="3" id="KW-1185">Reference proteome</keyword>
<dbReference type="OrthoDB" id="2507537at2759"/>
<protein>
    <submittedName>
        <fullName evidence="2">Uncharacterized protein</fullName>
    </submittedName>
</protein>
<dbReference type="EMBL" id="GL883106">
    <property type="protein sequence ID" value="EGG06933.1"/>
    <property type="molecule type" value="Genomic_DNA"/>
</dbReference>
<dbReference type="InParanoid" id="F4RL36"/>
<accession>F4RL36</accession>
<dbReference type="VEuPathDB" id="FungiDB:MELLADRAFT_77740"/>
<dbReference type="HOGENOM" id="CLU_723774_0_0_1"/>
<dbReference type="eggNOG" id="ENOG502RY6I">
    <property type="taxonomic scope" value="Eukaryota"/>
</dbReference>
<dbReference type="Proteomes" id="UP000001072">
    <property type="component" value="Unassembled WGS sequence"/>
</dbReference>
<feature type="compositionally biased region" description="Basic and acidic residues" evidence="1">
    <location>
        <begin position="111"/>
        <end position="121"/>
    </location>
</feature>
<sequence length="382" mass="42703">MPEPQADRLSISYARNTRRMVIDSDVVESIKVYRAEHKIEVLVRLIPAIIQGGKYDGEIDEYRVCKGVLVEALDQEIDDYVIMDRAVLEAAWNAEEPNPKLGSTRSGLAGKAEDPEAKKDENDEETLAEEDYDVVHDPLLPPLHRLFMSSLQQKLPVDEGEKPTQDASEDQQKSGLKVVPSFTQNTVLIVAKLDTLNPLTEAKWVRTGDVDSWISQMTGRIFKPEDQTECGWRRKITVVDPDPPPTIQHLLDTWLTTSTSGSIETRQRFIDRHVSKNVDIIIEILLRVVRSGTTGNSHHHTNPMPLIVQQAATLRAPYPEQQTQVSLAVLGLYRLSIETALEAGVPIEKLTARRKGLLLGSQKNSALLIIFTDTGFQGSCSR</sequence>
<feature type="region of interest" description="Disordered" evidence="1">
    <location>
        <begin position="96"/>
        <end position="134"/>
    </location>
</feature>
<dbReference type="RefSeq" id="XP_007409893.1">
    <property type="nucleotide sequence ID" value="XM_007409831.1"/>
</dbReference>
<evidence type="ECO:0000313" key="3">
    <source>
        <dbReference type="Proteomes" id="UP000001072"/>
    </source>
</evidence>
<proteinExistence type="predicted"/>
<name>F4RL36_MELLP</name>
<reference evidence="3" key="1">
    <citation type="journal article" date="2011" name="Proc. Natl. Acad. Sci. U.S.A.">
        <title>Obligate biotrophy features unraveled by the genomic analysis of rust fungi.</title>
        <authorList>
            <person name="Duplessis S."/>
            <person name="Cuomo C.A."/>
            <person name="Lin Y.-C."/>
            <person name="Aerts A."/>
            <person name="Tisserant E."/>
            <person name="Veneault-Fourrey C."/>
            <person name="Joly D.L."/>
            <person name="Hacquard S."/>
            <person name="Amselem J."/>
            <person name="Cantarel B.L."/>
            <person name="Chiu R."/>
            <person name="Coutinho P.M."/>
            <person name="Feau N."/>
            <person name="Field M."/>
            <person name="Frey P."/>
            <person name="Gelhaye E."/>
            <person name="Goldberg J."/>
            <person name="Grabherr M.G."/>
            <person name="Kodira C.D."/>
            <person name="Kohler A."/>
            <person name="Kuees U."/>
            <person name="Lindquist E.A."/>
            <person name="Lucas S.M."/>
            <person name="Mago R."/>
            <person name="Mauceli E."/>
            <person name="Morin E."/>
            <person name="Murat C."/>
            <person name="Pangilinan J.L."/>
            <person name="Park R."/>
            <person name="Pearson M."/>
            <person name="Quesneville H."/>
            <person name="Rouhier N."/>
            <person name="Sakthikumar S."/>
            <person name="Salamov A.A."/>
            <person name="Schmutz J."/>
            <person name="Selles B."/>
            <person name="Shapiro H."/>
            <person name="Tanguay P."/>
            <person name="Tuskan G.A."/>
            <person name="Henrissat B."/>
            <person name="Van de Peer Y."/>
            <person name="Rouze P."/>
            <person name="Ellis J.G."/>
            <person name="Dodds P.N."/>
            <person name="Schein J.E."/>
            <person name="Zhong S."/>
            <person name="Hamelin R.C."/>
            <person name="Grigoriev I.V."/>
            <person name="Szabo L.J."/>
            <person name="Martin F."/>
        </authorList>
    </citation>
    <scope>NUCLEOTIDE SEQUENCE [LARGE SCALE GENOMIC DNA]</scope>
    <source>
        <strain evidence="3">98AG31 / pathotype 3-4-7</strain>
    </source>
</reference>
<dbReference type="GeneID" id="18932990"/>
<organism evidence="3">
    <name type="scientific">Melampsora larici-populina (strain 98AG31 / pathotype 3-4-7)</name>
    <name type="common">Poplar leaf rust fungus</name>
    <dbReference type="NCBI Taxonomy" id="747676"/>
    <lineage>
        <taxon>Eukaryota</taxon>
        <taxon>Fungi</taxon>
        <taxon>Dikarya</taxon>
        <taxon>Basidiomycota</taxon>
        <taxon>Pucciniomycotina</taxon>
        <taxon>Pucciniomycetes</taxon>
        <taxon>Pucciniales</taxon>
        <taxon>Melampsoraceae</taxon>
        <taxon>Melampsora</taxon>
    </lineage>
</organism>
<dbReference type="AlphaFoldDB" id="F4RL36"/>
<gene>
    <name evidence="2" type="ORF">MELLADRAFT_77740</name>
</gene>
<feature type="compositionally biased region" description="Acidic residues" evidence="1">
    <location>
        <begin position="122"/>
        <end position="132"/>
    </location>
</feature>
<dbReference type="KEGG" id="mlr:MELLADRAFT_77740"/>
<feature type="region of interest" description="Disordered" evidence="1">
    <location>
        <begin position="155"/>
        <end position="175"/>
    </location>
</feature>